<dbReference type="PANTHER" id="PTHR33594:SF1">
    <property type="entry name" value="HD_PDEASE DOMAIN-CONTAINING PROTEIN"/>
    <property type="match status" value="1"/>
</dbReference>
<dbReference type="Proteomes" id="UP001275436">
    <property type="component" value="Unassembled WGS sequence"/>
</dbReference>
<name>A0ABQ5TJU2_9BACI</name>
<dbReference type="SMART" id="SM00471">
    <property type="entry name" value="HDc"/>
    <property type="match status" value="1"/>
</dbReference>
<evidence type="ECO:0000259" key="1">
    <source>
        <dbReference type="SMART" id="SM00471"/>
    </source>
</evidence>
<gene>
    <name evidence="2" type="ORF">MACH08_21810</name>
</gene>
<proteinExistence type="predicted"/>
<reference evidence="2 3" key="1">
    <citation type="submission" date="2023-02" db="EMBL/GenBank/DDBJ databases">
        <title>Oceanobacillus kimchii IFOP_LL358 isolated form Alexandrium catenella lab strain.</title>
        <authorList>
            <person name="Gajardo G."/>
            <person name="Ueki S."/>
            <person name="Maruyama F."/>
        </authorList>
    </citation>
    <scope>NUCLEOTIDE SEQUENCE [LARGE SCALE GENOMIC DNA]</scope>
    <source>
        <strain evidence="2 3">IFOP_LL358</strain>
    </source>
</reference>
<sequence>MHSKDNQLDKISEYVKQKFSNETTGHDYFHLERVVKNANKIAIEEDANLFITMAAAWLHDIADHKLTTNPKKELNELLQFLKQLGLQHSQIEAIMMIIDTTSYSKGVIPTTIEGKIVQDADRLDALGAIGIARAFAYGGSKQRTIYEPTKSTGSTIHHFYEKLLLLQDSMHTNTGRMIAAERHQYIENFLNQFYKEWEGE</sequence>
<keyword evidence="3" id="KW-1185">Reference proteome</keyword>
<dbReference type="InterPro" id="IPR003607">
    <property type="entry name" value="HD/PDEase_dom"/>
</dbReference>
<evidence type="ECO:0000313" key="2">
    <source>
        <dbReference type="EMBL" id="GLO66397.1"/>
    </source>
</evidence>
<dbReference type="EMBL" id="BSKO01000001">
    <property type="protein sequence ID" value="GLO66397.1"/>
    <property type="molecule type" value="Genomic_DNA"/>
</dbReference>
<evidence type="ECO:0000313" key="3">
    <source>
        <dbReference type="Proteomes" id="UP001275436"/>
    </source>
</evidence>
<dbReference type="SUPFAM" id="SSF109604">
    <property type="entry name" value="HD-domain/PDEase-like"/>
    <property type="match status" value="1"/>
</dbReference>
<dbReference type="Gene3D" id="1.20.58.1910">
    <property type="match status" value="1"/>
</dbReference>
<protein>
    <submittedName>
        <fullName evidence="2">Phosphohydrolase</fullName>
    </submittedName>
</protein>
<dbReference type="Pfam" id="PF01966">
    <property type="entry name" value="HD"/>
    <property type="match status" value="1"/>
</dbReference>
<dbReference type="PANTHER" id="PTHR33594">
    <property type="entry name" value="SUPERFAMILY HYDROLASE, PUTATIVE (AFU_ORTHOLOGUE AFUA_1G03035)-RELATED"/>
    <property type="match status" value="1"/>
</dbReference>
<dbReference type="InterPro" id="IPR006674">
    <property type="entry name" value="HD_domain"/>
</dbReference>
<dbReference type="RefSeq" id="WP_017796860.1">
    <property type="nucleotide sequence ID" value="NZ_BSKO01000001.1"/>
</dbReference>
<dbReference type="Gene3D" id="1.10.472.50">
    <property type="entry name" value="HD-domain/PDEase-like"/>
    <property type="match status" value="1"/>
</dbReference>
<organism evidence="2 3">
    <name type="scientific">Oceanobacillus kimchii</name>
    <dbReference type="NCBI Taxonomy" id="746691"/>
    <lineage>
        <taxon>Bacteria</taxon>
        <taxon>Bacillati</taxon>
        <taxon>Bacillota</taxon>
        <taxon>Bacilli</taxon>
        <taxon>Bacillales</taxon>
        <taxon>Bacillaceae</taxon>
        <taxon>Oceanobacillus</taxon>
    </lineage>
</organism>
<accession>A0ABQ5TJU2</accession>
<dbReference type="CDD" id="cd00077">
    <property type="entry name" value="HDc"/>
    <property type="match status" value="1"/>
</dbReference>
<feature type="domain" description="HD/PDEase" evidence="1">
    <location>
        <begin position="23"/>
        <end position="135"/>
    </location>
</feature>
<comment type="caution">
    <text evidence="2">The sequence shown here is derived from an EMBL/GenBank/DDBJ whole genome shotgun (WGS) entry which is preliminary data.</text>
</comment>